<dbReference type="PANTHER" id="PTHR46484">
    <property type="entry name" value="SI:CH211-171H4.5-RELATED"/>
    <property type="match status" value="1"/>
</dbReference>
<dbReference type="Proteomes" id="UP001501920">
    <property type="component" value="Chromosome 17"/>
</dbReference>
<feature type="signal peptide" evidence="2">
    <location>
        <begin position="1"/>
        <end position="22"/>
    </location>
</feature>
<proteinExistence type="predicted"/>
<dbReference type="GeneTree" id="ENSGT01030000235092"/>
<evidence type="ECO:0000256" key="2">
    <source>
        <dbReference type="SAM" id="SignalP"/>
    </source>
</evidence>
<sequence>MPALHPKGVILLLFRLADVTEGVAKNFTCEVFHSCKKQTPDITWNYENMPETVKTKQNRGSGWVTKSNVSFLASMEDHGKKLTCTAKFPHGEITASVVLYVQMNAGVSGCRCSPAHFLSLCRVFVLLTSAGLRCGSTECVSGWCSPGLFYPLFITR</sequence>
<keyword evidence="5" id="KW-1185">Reference proteome</keyword>
<dbReference type="Gene3D" id="2.60.40.10">
    <property type="entry name" value="Immunoglobulins"/>
    <property type="match status" value="1"/>
</dbReference>
<dbReference type="AlphaFoldDB" id="A0AAR2JCF9"/>
<dbReference type="Pfam" id="PF08205">
    <property type="entry name" value="C2-set_2"/>
    <property type="match status" value="1"/>
</dbReference>
<dbReference type="InterPro" id="IPR007110">
    <property type="entry name" value="Ig-like_dom"/>
</dbReference>
<organism evidence="4 5">
    <name type="scientific">Pygocentrus nattereri</name>
    <name type="common">Red-bellied piranha</name>
    <dbReference type="NCBI Taxonomy" id="42514"/>
    <lineage>
        <taxon>Eukaryota</taxon>
        <taxon>Metazoa</taxon>
        <taxon>Chordata</taxon>
        <taxon>Craniata</taxon>
        <taxon>Vertebrata</taxon>
        <taxon>Euteleostomi</taxon>
        <taxon>Actinopterygii</taxon>
        <taxon>Neopterygii</taxon>
        <taxon>Teleostei</taxon>
        <taxon>Ostariophysi</taxon>
        <taxon>Characiformes</taxon>
        <taxon>Characoidei</taxon>
        <taxon>Pygocentrus</taxon>
    </lineage>
</organism>
<feature type="domain" description="Ig-like" evidence="3">
    <location>
        <begin position="6"/>
        <end position="94"/>
    </location>
</feature>
<evidence type="ECO:0000313" key="4">
    <source>
        <dbReference type="Ensembl" id="ENSPNAP00000049728.1"/>
    </source>
</evidence>
<name>A0AAR2JCF9_PYGNA</name>
<protein>
    <recommendedName>
        <fullName evidence="3">Ig-like domain-containing protein</fullName>
    </recommendedName>
</protein>
<reference evidence="4" key="3">
    <citation type="submission" date="2025-09" db="UniProtKB">
        <authorList>
            <consortium name="Ensembl"/>
        </authorList>
    </citation>
    <scope>IDENTIFICATION</scope>
</reference>
<dbReference type="InterPro" id="IPR013162">
    <property type="entry name" value="CD80_C2-set"/>
</dbReference>
<keyword evidence="2" id="KW-0732">Signal</keyword>
<evidence type="ECO:0000256" key="1">
    <source>
        <dbReference type="ARBA" id="ARBA00023157"/>
    </source>
</evidence>
<dbReference type="PANTHER" id="PTHR46484:SF1">
    <property type="entry name" value="SCHWANN CELL MYELIN PROTEIN-RELATED"/>
    <property type="match status" value="1"/>
</dbReference>
<keyword evidence="1" id="KW-1015">Disulfide bond</keyword>
<reference evidence="4" key="2">
    <citation type="submission" date="2025-08" db="UniProtKB">
        <authorList>
            <consortium name="Ensembl"/>
        </authorList>
    </citation>
    <scope>IDENTIFICATION</scope>
</reference>
<dbReference type="PROSITE" id="PS50835">
    <property type="entry name" value="IG_LIKE"/>
    <property type="match status" value="1"/>
</dbReference>
<accession>A0AAR2JCF9</accession>
<dbReference type="Ensembl" id="ENSPNAT00000074593.1">
    <property type="protein sequence ID" value="ENSPNAP00000049728.1"/>
    <property type="gene ID" value="ENSPNAG00000030671.1"/>
</dbReference>
<reference evidence="4 5" key="1">
    <citation type="submission" date="2020-10" db="EMBL/GenBank/DDBJ databases">
        <title>Pygocentrus nattereri (red-bellied piranha) genome, fPygNat1, primary haplotype.</title>
        <authorList>
            <person name="Myers G."/>
            <person name="Meyer A."/>
            <person name="Karagic N."/>
            <person name="Pippel M."/>
            <person name="Winkler S."/>
            <person name="Tracey A."/>
            <person name="Wood J."/>
            <person name="Formenti G."/>
            <person name="Howe K."/>
            <person name="Fedrigo O."/>
            <person name="Jarvis E.D."/>
        </authorList>
    </citation>
    <scope>NUCLEOTIDE SEQUENCE [LARGE SCALE GENOMIC DNA]</scope>
</reference>
<evidence type="ECO:0000313" key="5">
    <source>
        <dbReference type="Proteomes" id="UP001501920"/>
    </source>
</evidence>
<dbReference type="SUPFAM" id="SSF48726">
    <property type="entry name" value="Immunoglobulin"/>
    <property type="match status" value="1"/>
</dbReference>
<evidence type="ECO:0000259" key="3">
    <source>
        <dbReference type="PROSITE" id="PS50835"/>
    </source>
</evidence>
<dbReference type="InterPro" id="IPR036179">
    <property type="entry name" value="Ig-like_dom_sf"/>
</dbReference>
<feature type="chain" id="PRO_5043512762" description="Ig-like domain-containing protein" evidence="2">
    <location>
        <begin position="23"/>
        <end position="156"/>
    </location>
</feature>
<dbReference type="InterPro" id="IPR013783">
    <property type="entry name" value="Ig-like_fold"/>
</dbReference>